<organism evidence="1 2">
    <name type="scientific">Acaryochloris marina (strain MBIC 11017)</name>
    <dbReference type="NCBI Taxonomy" id="329726"/>
    <lineage>
        <taxon>Bacteria</taxon>
        <taxon>Bacillati</taxon>
        <taxon>Cyanobacteriota</taxon>
        <taxon>Cyanophyceae</taxon>
        <taxon>Acaryochloridales</taxon>
        <taxon>Acaryochloridaceae</taxon>
        <taxon>Acaryochloris</taxon>
    </lineage>
</organism>
<keyword evidence="2" id="KW-1185">Reference proteome</keyword>
<gene>
    <name evidence="1" type="ordered locus">AM1_2288</name>
</gene>
<reference evidence="1 2" key="1">
    <citation type="journal article" date="2008" name="Proc. Natl. Acad. Sci. U.S.A.">
        <title>Niche adaptation and genome expansion in the chlorophyll d-producing cyanobacterium Acaryochloris marina.</title>
        <authorList>
            <person name="Swingley W.D."/>
            <person name="Chen M."/>
            <person name="Cheung P.C."/>
            <person name="Conrad A.L."/>
            <person name="Dejesa L.C."/>
            <person name="Hao J."/>
            <person name="Honchak B.M."/>
            <person name="Karbach L.E."/>
            <person name="Kurdoglu A."/>
            <person name="Lahiri S."/>
            <person name="Mastrian S.D."/>
            <person name="Miyashita H."/>
            <person name="Page L."/>
            <person name="Ramakrishna P."/>
            <person name="Satoh S."/>
            <person name="Sattley W.M."/>
            <person name="Shimada Y."/>
            <person name="Taylor H.L."/>
            <person name="Tomo T."/>
            <person name="Tsuchiya T."/>
            <person name="Wang Z.T."/>
            <person name="Raymond J."/>
            <person name="Mimuro M."/>
            <person name="Blankenship R.E."/>
            <person name="Touchman J.W."/>
        </authorList>
    </citation>
    <scope>NUCLEOTIDE SEQUENCE [LARGE SCALE GENOMIC DNA]</scope>
    <source>
        <strain evidence="2">MBIC 11017</strain>
    </source>
</reference>
<protein>
    <submittedName>
        <fullName evidence="1">Uncharacterized protein</fullName>
    </submittedName>
</protein>
<sequence>MLSPSLLHDLWQLIEELPSHPVMQLNDSRLISWLLARVERRLILKEEDISNIEKYLGSHVLLIREMTESRRYHCCPLAM</sequence>
<dbReference type="HOGENOM" id="CLU_183003_1_0_3"/>
<evidence type="ECO:0000313" key="2">
    <source>
        <dbReference type="Proteomes" id="UP000000268"/>
    </source>
</evidence>
<dbReference type="AlphaFoldDB" id="B0C1Z7"/>
<dbReference type="RefSeq" id="WP_012162772.1">
    <property type="nucleotide sequence ID" value="NC_009925.1"/>
</dbReference>
<dbReference type="EMBL" id="CP000828">
    <property type="protein sequence ID" value="ABW27298.1"/>
    <property type="molecule type" value="Genomic_DNA"/>
</dbReference>
<dbReference type="KEGG" id="amr:AM1_2288"/>
<name>B0C1Z7_ACAM1</name>
<dbReference type="OrthoDB" id="517056at2"/>
<evidence type="ECO:0000313" key="1">
    <source>
        <dbReference type="EMBL" id="ABW27298.1"/>
    </source>
</evidence>
<dbReference type="Proteomes" id="UP000000268">
    <property type="component" value="Chromosome"/>
</dbReference>
<accession>B0C1Z7</accession>
<proteinExistence type="predicted"/>